<comment type="caution">
    <text evidence="1">The sequence shown here is derived from an EMBL/GenBank/DDBJ whole genome shotgun (WGS) entry which is preliminary data.</text>
</comment>
<accession>X1BVS0</accession>
<reference evidence="1" key="1">
    <citation type="journal article" date="2014" name="Front. Microbiol.">
        <title>High frequency of phylogenetically diverse reductive dehalogenase-homologous genes in deep subseafloor sedimentary metagenomes.</title>
        <authorList>
            <person name="Kawai M."/>
            <person name="Futagami T."/>
            <person name="Toyoda A."/>
            <person name="Takaki Y."/>
            <person name="Nishi S."/>
            <person name="Hori S."/>
            <person name="Arai W."/>
            <person name="Tsubouchi T."/>
            <person name="Morono Y."/>
            <person name="Uchiyama I."/>
            <person name="Ito T."/>
            <person name="Fujiyama A."/>
            <person name="Inagaki F."/>
            <person name="Takami H."/>
        </authorList>
    </citation>
    <scope>NUCLEOTIDE SEQUENCE</scope>
    <source>
        <strain evidence="1">Expedition CK06-06</strain>
    </source>
</reference>
<evidence type="ECO:0000313" key="1">
    <source>
        <dbReference type="EMBL" id="GAG99140.1"/>
    </source>
</evidence>
<proteinExistence type="predicted"/>
<dbReference type="AlphaFoldDB" id="X1BVS0"/>
<protein>
    <submittedName>
        <fullName evidence="1">Uncharacterized protein</fullName>
    </submittedName>
</protein>
<sequence>MYSDLEGVDPFSLLLNELNIEMISDSDVRQGEPVKNRIDFDMSISFAVNNPDAFLHHDTAGIVRAIDIPVGNGRIGISGTPVFLTNPFIGESGNAGFIWSIISDGSNIFAARDTSGIIVYSSLGQHRPLTLVP</sequence>
<gene>
    <name evidence="1" type="ORF">S01H4_51398</name>
</gene>
<name>X1BVS0_9ZZZZ</name>
<dbReference type="EMBL" id="BART01029265">
    <property type="protein sequence ID" value="GAG99140.1"/>
    <property type="molecule type" value="Genomic_DNA"/>
</dbReference>
<feature type="non-terminal residue" evidence="1">
    <location>
        <position position="133"/>
    </location>
</feature>
<organism evidence="1">
    <name type="scientific">marine sediment metagenome</name>
    <dbReference type="NCBI Taxonomy" id="412755"/>
    <lineage>
        <taxon>unclassified sequences</taxon>
        <taxon>metagenomes</taxon>
        <taxon>ecological metagenomes</taxon>
    </lineage>
</organism>